<reference evidence="6" key="2">
    <citation type="submission" date="2020-05" db="UniProtKB">
        <authorList>
            <consortium name="EnsemblMetazoa"/>
        </authorList>
    </citation>
    <scope>IDENTIFICATION</scope>
    <source>
        <strain evidence="6">CM1001059</strain>
    </source>
</reference>
<dbReference type="SUPFAM" id="SSF57667">
    <property type="entry name" value="beta-beta-alpha zinc fingers"/>
    <property type="match status" value="1"/>
</dbReference>
<keyword evidence="3" id="KW-0862">Zinc</keyword>
<dbReference type="Proteomes" id="UP000075902">
    <property type="component" value="Unassembled WGS sequence"/>
</dbReference>
<feature type="region of interest" description="Disordered" evidence="4">
    <location>
        <begin position="180"/>
        <end position="381"/>
    </location>
</feature>
<dbReference type="VEuPathDB" id="VectorBase:AMEC006246"/>
<proteinExistence type="predicted"/>
<feature type="domain" description="CHHC U11-48K-type" evidence="5">
    <location>
        <begin position="4"/>
        <end position="31"/>
    </location>
</feature>
<organism evidence="6 7">
    <name type="scientific">Anopheles melas</name>
    <dbReference type="NCBI Taxonomy" id="34690"/>
    <lineage>
        <taxon>Eukaryota</taxon>
        <taxon>Metazoa</taxon>
        <taxon>Ecdysozoa</taxon>
        <taxon>Arthropoda</taxon>
        <taxon>Hexapoda</taxon>
        <taxon>Insecta</taxon>
        <taxon>Pterygota</taxon>
        <taxon>Neoptera</taxon>
        <taxon>Endopterygota</taxon>
        <taxon>Diptera</taxon>
        <taxon>Nematocera</taxon>
        <taxon>Culicoidea</taxon>
        <taxon>Culicidae</taxon>
        <taxon>Anophelinae</taxon>
        <taxon>Anopheles</taxon>
    </lineage>
</organism>
<dbReference type="STRING" id="34690.A0A182TPY4"/>
<feature type="compositionally biased region" description="Basic and acidic residues" evidence="4">
    <location>
        <begin position="270"/>
        <end position="300"/>
    </location>
</feature>
<feature type="domain" description="CHHC U11-48K-type" evidence="5">
    <location>
        <begin position="36"/>
        <end position="63"/>
    </location>
</feature>
<keyword evidence="1" id="KW-0479">Metal-binding</keyword>
<feature type="compositionally biased region" description="Basic and acidic residues" evidence="4">
    <location>
        <begin position="359"/>
        <end position="368"/>
    </location>
</feature>
<evidence type="ECO:0000313" key="6">
    <source>
        <dbReference type="EnsemblMetazoa" id="AMEC006246-PA"/>
    </source>
</evidence>
<dbReference type="GO" id="GO:0008270">
    <property type="term" value="F:zinc ion binding"/>
    <property type="evidence" value="ECO:0007669"/>
    <property type="project" value="UniProtKB-KW"/>
</dbReference>
<evidence type="ECO:0000259" key="5">
    <source>
        <dbReference type="PROSITE" id="PS51800"/>
    </source>
</evidence>
<keyword evidence="7" id="KW-1185">Reference proteome</keyword>
<name>A0A182TPY4_9DIPT</name>
<accession>A0A182TPY4</accession>
<feature type="compositionally biased region" description="Gly residues" evidence="4">
    <location>
        <begin position="101"/>
        <end position="120"/>
    </location>
</feature>
<dbReference type="PROSITE" id="PS51800">
    <property type="entry name" value="ZF_CHHC_U11_48K"/>
    <property type="match status" value="2"/>
</dbReference>
<dbReference type="Pfam" id="PF05253">
    <property type="entry name" value="zf-U11-48K"/>
    <property type="match status" value="1"/>
</dbReference>
<dbReference type="InterPro" id="IPR022776">
    <property type="entry name" value="TRM13/UPF0224_CHHC_Znf_dom"/>
</dbReference>
<dbReference type="EnsemblMetazoa" id="AMEC006246-RA">
    <property type="protein sequence ID" value="AMEC006246-PA"/>
    <property type="gene ID" value="AMEC006246"/>
</dbReference>
<evidence type="ECO:0000256" key="4">
    <source>
        <dbReference type="SAM" id="MobiDB-lite"/>
    </source>
</evidence>
<keyword evidence="2" id="KW-0863">Zinc-finger</keyword>
<evidence type="ECO:0000313" key="7">
    <source>
        <dbReference type="Proteomes" id="UP000075902"/>
    </source>
</evidence>
<feature type="compositionally biased region" description="Basic and acidic residues" evidence="4">
    <location>
        <begin position="310"/>
        <end position="345"/>
    </location>
</feature>
<feature type="compositionally biased region" description="Basic and acidic residues" evidence="4">
    <location>
        <begin position="243"/>
        <end position="255"/>
    </location>
</feature>
<protein>
    <recommendedName>
        <fullName evidence="5">CHHC U11-48K-type domain-containing protein</fullName>
    </recommendedName>
</protein>
<dbReference type="InterPro" id="IPR036236">
    <property type="entry name" value="Znf_C2H2_sf"/>
</dbReference>
<evidence type="ECO:0000256" key="3">
    <source>
        <dbReference type="ARBA" id="ARBA00022833"/>
    </source>
</evidence>
<dbReference type="AlphaFoldDB" id="A0A182TPY4"/>
<reference evidence="7" key="1">
    <citation type="submission" date="2014-01" db="EMBL/GenBank/DDBJ databases">
        <title>The Genome Sequence of Anopheles melas CM1001059_A (V2).</title>
        <authorList>
            <consortium name="The Broad Institute Genomics Platform"/>
            <person name="Neafsey D.E."/>
            <person name="Besansky N."/>
            <person name="Howell P."/>
            <person name="Walton C."/>
            <person name="Young S.K."/>
            <person name="Zeng Q."/>
            <person name="Gargeya S."/>
            <person name="Fitzgerald M."/>
            <person name="Haas B."/>
            <person name="Abouelleil A."/>
            <person name="Allen A.W."/>
            <person name="Alvarado L."/>
            <person name="Arachchi H.M."/>
            <person name="Berlin A.M."/>
            <person name="Chapman S.B."/>
            <person name="Gainer-Dewar J."/>
            <person name="Goldberg J."/>
            <person name="Griggs A."/>
            <person name="Gujja S."/>
            <person name="Hansen M."/>
            <person name="Howarth C."/>
            <person name="Imamovic A."/>
            <person name="Ireland A."/>
            <person name="Larimer J."/>
            <person name="McCowan C."/>
            <person name="Murphy C."/>
            <person name="Pearson M."/>
            <person name="Poon T.W."/>
            <person name="Priest M."/>
            <person name="Roberts A."/>
            <person name="Saif S."/>
            <person name="Shea T."/>
            <person name="Sisk P."/>
            <person name="Sykes S."/>
            <person name="Wortman J."/>
            <person name="Nusbaum C."/>
            <person name="Birren B."/>
        </authorList>
    </citation>
    <scope>NUCLEOTIDE SEQUENCE [LARGE SCALE GENOMIC DNA]</scope>
    <source>
        <strain evidence="7">CM1001059</strain>
    </source>
</reference>
<evidence type="ECO:0000256" key="1">
    <source>
        <dbReference type="ARBA" id="ARBA00022723"/>
    </source>
</evidence>
<feature type="region of interest" description="Disordered" evidence="4">
    <location>
        <begin position="98"/>
        <end position="125"/>
    </location>
</feature>
<sequence length="381" mass="42623">MSDLKQCPFEVTHLIEGKSFAMHIVKCQRQHPDIKLARCHLDTSHLMREEELQQHMKTCTSRGQLDAYKYSLTTGAASRVSSLPDPADDLIINTTEPIIRRGGGAGGGGGGRGRGGGRGGTTSTTVGQTLLDDTECWDDSDCKAYDPLESCRAKKNENAAFITPKINQFVEQRTAAAVLKNDSGTKREPTSDEEFGSSALNERQNDLEQFGLRRNASHGANAGRVVSGRYGEMKQEPGSSGSREPDDRHSGERSNSRSGYEAGERNPYSRRSDSGGYHDRERHRYDRRSDGYSSRDRYENSRTYSSSDYSDSRYRRDGYDSESRSSRGYGRNDDDGSRNRGHGNDRYQPYGGSSYRSHRTSDSTERASDYSAKYQNHERKH</sequence>
<evidence type="ECO:0000256" key="2">
    <source>
        <dbReference type="ARBA" id="ARBA00022771"/>
    </source>
</evidence>